<dbReference type="InterPro" id="IPR013783">
    <property type="entry name" value="Ig-like_fold"/>
</dbReference>
<dbReference type="Proteomes" id="UP000198287">
    <property type="component" value="Unassembled WGS sequence"/>
</dbReference>
<dbReference type="AlphaFoldDB" id="A0A226D3R5"/>
<feature type="domain" description="Ig-like" evidence="4">
    <location>
        <begin position="82"/>
        <end position="174"/>
    </location>
</feature>
<keyword evidence="3" id="KW-0393">Immunoglobulin domain</keyword>
<dbReference type="GO" id="GO:0005886">
    <property type="term" value="C:plasma membrane"/>
    <property type="evidence" value="ECO:0007669"/>
    <property type="project" value="TreeGrafter"/>
</dbReference>
<gene>
    <name evidence="5" type="ORF">Fcan01_25790</name>
</gene>
<dbReference type="SUPFAM" id="SSF48726">
    <property type="entry name" value="Immunoglobulin"/>
    <property type="match status" value="3"/>
</dbReference>
<keyword evidence="6" id="KW-1185">Reference proteome</keyword>
<dbReference type="GO" id="GO:0030424">
    <property type="term" value="C:axon"/>
    <property type="evidence" value="ECO:0007669"/>
    <property type="project" value="TreeGrafter"/>
</dbReference>
<dbReference type="InterPro" id="IPR007110">
    <property type="entry name" value="Ig-like_dom"/>
</dbReference>
<dbReference type="GO" id="GO:0007156">
    <property type="term" value="P:homophilic cell adhesion via plasma membrane adhesion molecules"/>
    <property type="evidence" value="ECO:0007669"/>
    <property type="project" value="TreeGrafter"/>
</dbReference>
<dbReference type="PANTHER" id="PTHR45080:SF8">
    <property type="entry name" value="IG-LIKE DOMAIN-CONTAINING PROTEIN"/>
    <property type="match status" value="1"/>
</dbReference>
<organism evidence="5 6">
    <name type="scientific">Folsomia candida</name>
    <name type="common">Springtail</name>
    <dbReference type="NCBI Taxonomy" id="158441"/>
    <lineage>
        <taxon>Eukaryota</taxon>
        <taxon>Metazoa</taxon>
        <taxon>Ecdysozoa</taxon>
        <taxon>Arthropoda</taxon>
        <taxon>Hexapoda</taxon>
        <taxon>Collembola</taxon>
        <taxon>Entomobryomorpha</taxon>
        <taxon>Isotomoidea</taxon>
        <taxon>Isotomidae</taxon>
        <taxon>Proisotominae</taxon>
        <taxon>Folsomia</taxon>
    </lineage>
</organism>
<dbReference type="InterPro" id="IPR050958">
    <property type="entry name" value="Cell_Adh-Cytoskel_Orgn"/>
</dbReference>
<keyword evidence="1" id="KW-0732">Signal</keyword>
<dbReference type="GO" id="GO:0050808">
    <property type="term" value="P:synapse organization"/>
    <property type="evidence" value="ECO:0007669"/>
    <property type="project" value="TreeGrafter"/>
</dbReference>
<accession>A0A226D3R5</accession>
<dbReference type="Pfam" id="PF07686">
    <property type="entry name" value="V-set"/>
    <property type="match status" value="1"/>
</dbReference>
<evidence type="ECO:0000256" key="2">
    <source>
        <dbReference type="ARBA" id="ARBA00023157"/>
    </source>
</evidence>
<dbReference type="InterPro" id="IPR003598">
    <property type="entry name" value="Ig_sub2"/>
</dbReference>
<protein>
    <submittedName>
        <fullName evidence="5">Protein turtle</fullName>
    </submittedName>
</protein>
<dbReference type="SMART" id="SM00408">
    <property type="entry name" value="IGc2"/>
    <property type="match status" value="2"/>
</dbReference>
<dbReference type="InterPro" id="IPR013098">
    <property type="entry name" value="Ig_I-set"/>
</dbReference>
<evidence type="ECO:0000256" key="3">
    <source>
        <dbReference type="ARBA" id="ARBA00023319"/>
    </source>
</evidence>
<comment type="caution">
    <text evidence="5">The sequence shown here is derived from an EMBL/GenBank/DDBJ whole genome shotgun (WGS) entry which is preliminary data.</text>
</comment>
<evidence type="ECO:0000313" key="6">
    <source>
        <dbReference type="Proteomes" id="UP000198287"/>
    </source>
</evidence>
<dbReference type="PROSITE" id="PS50835">
    <property type="entry name" value="IG_LIKE"/>
    <property type="match status" value="2"/>
</dbReference>
<sequence length="500" mass="55545">MGSYLRKVMGNPSHFPNTVSHWALPNGNSGNELHGSVGVGESWNFLRLYLIKRGNCHAESQNTSGAIHGNGGGGNWDELAPPDAEFITALVGDNIIFNCNVDFPDNHTIYFIVQWEKKGLDIPIHIWYDNYPPQVGEGYEGRVARVDPPSSYGLASLNLTDIRESDRGWYNCKVYFLNKSPTNNYTGSWYHLDVHVIPWFVHHSDDIVYTQVGGTVSPYCQAEGTPQPEILWYKGSHLVQSSDTIWLLNEGSELQILQIRDADVSDYLCVARNAEGAINHTTRVVTGDLSTISRPTGPAEVTRTQTLYYLPHRGSGQGKENPGVLLLKTHTPGFYLGFAGSRGSRGSRGFGGKLSQCLINALLSYFVKFENPDYPDYPWVLLKFATPKPTKTRNTPIPQKPGVAYPGSGIVRCYIQANPPIEFVMWTKDKRLLEPNETNGFTVLSNGSLLIDWVDKSHQGVLPYPTFPTPLLPRPSPTPYLPYSPTLNALPYLLLALHPS</sequence>
<proteinExistence type="predicted"/>
<dbReference type="InterPro" id="IPR036179">
    <property type="entry name" value="Ig-like_dom_sf"/>
</dbReference>
<evidence type="ECO:0000256" key="1">
    <source>
        <dbReference type="ARBA" id="ARBA00022729"/>
    </source>
</evidence>
<dbReference type="GO" id="GO:0008046">
    <property type="term" value="F:axon guidance receptor activity"/>
    <property type="evidence" value="ECO:0007669"/>
    <property type="project" value="TreeGrafter"/>
</dbReference>
<feature type="domain" description="Ig-like" evidence="4">
    <location>
        <begin position="198"/>
        <end position="286"/>
    </location>
</feature>
<dbReference type="SMART" id="SM00409">
    <property type="entry name" value="IG"/>
    <property type="match status" value="2"/>
</dbReference>
<dbReference type="EMBL" id="LNIX01000038">
    <property type="protein sequence ID" value="OXA39468.1"/>
    <property type="molecule type" value="Genomic_DNA"/>
</dbReference>
<dbReference type="InterPro" id="IPR003599">
    <property type="entry name" value="Ig_sub"/>
</dbReference>
<evidence type="ECO:0000259" key="4">
    <source>
        <dbReference type="PROSITE" id="PS50835"/>
    </source>
</evidence>
<keyword evidence="2" id="KW-1015">Disulfide bond</keyword>
<dbReference type="InterPro" id="IPR013106">
    <property type="entry name" value="Ig_V-set"/>
</dbReference>
<dbReference type="OrthoDB" id="6234674at2759"/>
<reference evidence="5 6" key="1">
    <citation type="submission" date="2015-12" db="EMBL/GenBank/DDBJ databases">
        <title>The genome of Folsomia candida.</title>
        <authorList>
            <person name="Faddeeva A."/>
            <person name="Derks M.F."/>
            <person name="Anvar Y."/>
            <person name="Smit S."/>
            <person name="Van Straalen N."/>
            <person name="Roelofs D."/>
        </authorList>
    </citation>
    <scope>NUCLEOTIDE SEQUENCE [LARGE SCALE GENOMIC DNA]</scope>
    <source>
        <strain evidence="5 6">VU population</strain>
        <tissue evidence="5">Whole body</tissue>
    </source>
</reference>
<dbReference type="Gene3D" id="2.60.40.10">
    <property type="entry name" value="Immunoglobulins"/>
    <property type="match status" value="3"/>
</dbReference>
<name>A0A226D3R5_FOLCA</name>
<dbReference type="Pfam" id="PF07679">
    <property type="entry name" value="I-set"/>
    <property type="match status" value="1"/>
</dbReference>
<evidence type="ECO:0000313" key="5">
    <source>
        <dbReference type="EMBL" id="OXA39468.1"/>
    </source>
</evidence>
<dbReference type="STRING" id="158441.A0A226D3R5"/>
<dbReference type="PANTHER" id="PTHR45080">
    <property type="entry name" value="CONTACTIN 5"/>
    <property type="match status" value="1"/>
</dbReference>
<dbReference type="GO" id="GO:0043025">
    <property type="term" value="C:neuronal cell body"/>
    <property type="evidence" value="ECO:0007669"/>
    <property type="project" value="TreeGrafter"/>
</dbReference>